<comment type="caution">
    <text evidence="1">The sequence shown here is derived from an EMBL/GenBank/DDBJ whole genome shotgun (WGS) entry which is preliminary data.</text>
</comment>
<dbReference type="PANTHER" id="PTHR46880">
    <property type="entry name" value="RAS-ASSOCIATING DOMAIN-CONTAINING PROTEIN"/>
    <property type="match status" value="1"/>
</dbReference>
<organism evidence="1 2">
    <name type="scientific">Synaphobranchus kaupii</name>
    <name type="common">Kaup's arrowtooth eel</name>
    <dbReference type="NCBI Taxonomy" id="118154"/>
    <lineage>
        <taxon>Eukaryota</taxon>
        <taxon>Metazoa</taxon>
        <taxon>Chordata</taxon>
        <taxon>Craniata</taxon>
        <taxon>Vertebrata</taxon>
        <taxon>Euteleostomi</taxon>
        <taxon>Actinopterygii</taxon>
        <taxon>Neopterygii</taxon>
        <taxon>Teleostei</taxon>
        <taxon>Anguilliformes</taxon>
        <taxon>Synaphobranchidae</taxon>
        <taxon>Synaphobranchus</taxon>
    </lineage>
</organism>
<protein>
    <submittedName>
        <fullName evidence="1">Uncharacterized protein</fullName>
    </submittedName>
</protein>
<keyword evidence="2" id="KW-1185">Reference proteome</keyword>
<name>A0A9Q1J6G8_SYNKA</name>
<dbReference type="OrthoDB" id="8939799at2759"/>
<sequence length="189" mass="21951">MLYKTLVSLERKHGVELGVTYHNNKACHIFIEHIAGSMRDSQAAIRCEPFYCSLLFDGSTDKGISEKEGTQWNDQRRRAVSCLATSNYRSIIHLQERQDEAGPEKEKITAMFKQLTSPKFVLYMVLYQLTWLNSRWTFREINCPYPQCGLGSWLPRLRGLNKRRNQALIIAWSSHPSPAPMVSDTREWR</sequence>
<evidence type="ECO:0000313" key="1">
    <source>
        <dbReference type="EMBL" id="KAJ8369379.1"/>
    </source>
</evidence>
<evidence type="ECO:0000313" key="2">
    <source>
        <dbReference type="Proteomes" id="UP001152622"/>
    </source>
</evidence>
<dbReference type="PANTHER" id="PTHR46880:SF9">
    <property type="entry name" value="ZINC FINGER PROTEIN 862"/>
    <property type="match status" value="1"/>
</dbReference>
<dbReference type="Proteomes" id="UP001152622">
    <property type="component" value="Chromosome 3"/>
</dbReference>
<reference evidence="1" key="1">
    <citation type="journal article" date="2023" name="Science">
        <title>Genome structures resolve the early diversification of teleost fishes.</title>
        <authorList>
            <person name="Parey E."/>
            <person name="Louis A."/>
            <person name="Montfort J."/>
            <person name="Bouchez O."/>
            <person name="Roques C."/>
            <person name="Iampietro C."/>
            <person name="Lluch J."/>
            <person name="Castinel A."/>
            <person name="Donnadieu C."/>
            <person name="Desvignes T."/>
            <person name="Floi Bucao C."/>
            <person name="Jouanno E."/>
            <person name="Wen M."/>
            <person name="Mejri S."/>
            <person name="Dirks R."/>
            <person name="Jansen H."/>
            <person name="Henkel C."/>
            <person name="Chen W.J."/>
            <person name="Zahm M."/>
            <person name="Cabau C."/>
            <person name="Klopp C."/>
            <person name="Thompson A.W."/>
            <person name="Robinson-Rechavi M."/>
            <person name="Braasch I."/>
            <person name="Lecointre G."/>
            <person name="Bobe J."/>
            <person name="Postlethwait J.H."/>
            <person name="Berthelot C."/>
            <person name="Roest Crollius H."/>
            <person name="Guiguen Y."/>
        </authorList>
    </citation>
    <scope>NUCLEOTIDE SEQUENCE</scope>
    <source>
        <strain evidence="1">WJC10195</strain>
    </source>
</reference>
<dbReference type="AlphaFoldDB" id="A0A9Q1J6G8"/>
<gene>
    <name evidence="1" type="ORF">SKAU_G00094070</name>
</gene>
<accession>A0A9Q1J6G8</accession>
<proteinExistence type="predicted"/>
<dbReference type="EMBL" id="JAINUF010000003">
    <property type="protein sequence ID" value="KAJ8369379.1"/>
    <property type="molecule type" value="Genomic_DNA"/>
</dbReference>